<sequence>MDINALQKQISESSEANTQGLPPVDKWNPAFCGNMNLIIKRSGEWWHEGTPFTRAKLVKLLSSVIKKEGKHYFLVTPVEKIGIQVEDVPFVIIDANVVNGLVQVSTQTGDCVSLSEQHPVELREYDGNLLPYCCIRRNLWARVHQNVLYRWVDAANVEECDNETILSLDSGDYSFIVGRF</sequence>
<dbReference type="EMBL" id="JAVRHX010000002">
    <property type="protein sequence ID" value="MDT0595103.1"/>
    <property type="molecule type" value="Genomic_DNA"/>
</dbReference>
<reference evidence="3 4" key="1">
    <citation type="submission" date="2023-09" db="EMBL/GenBank/DDBJ databases">
        <authorList>
            <person name="Rey-Velasco X."/>
        </authorList>
    </citation>
    <scope>NUCLEOTIDE SEQUENCE [LARGE SCALE GENOMIC DNA]</scope>
    <source>
        <strain evidence="3 4">P117</strain>
    </source>
</reference>
<feature type="domain" description="DUF1285" evidence="1">
    <location>
        <begin position="22"/>
        <end position="88"/>
    </location>
</feature>
<keyword evidence="4" id="KW-1185">Reference proteome</keyword>
<dbReference type="Gene3D" id="2.30.270.10">
    <property type="entry name" value="duf1285 protein"/>
    <property type="match status" value="1"/>
</dbReference>
<dbReference type="InterPro" id="IPR048342">
    <property type="entry name" value="DUF1285_C"/>
</dbReference>
<feature type="domain" description="DUF1285" evidence="2">
    <location>
        <begin position="89"/>
        <end position="175"/>
    </location>
</feature>
<dbReference type="InterPro" id="IPR023361">
    <property type="entry name" value="DUF1285_beta_roll_sf"/>
</dbReference>
<gene>
    <name evidence="3" type="ORF">RM552_09635</name>
</gene>
<organism evidence="3 4">
    <name type="scientific">Glaciecola petra</name>
    <dbReference type="NCBI Taxonomy" id="3075602"/>
    <lineage>
        <taxon>Bacteria</taxon>
        <taxon>Pseudomonadati</taxon>
        <taxon>Pseudomonadota</taxon>
        <taxon>Gammaproteobacteria</taxon>
        <taxon>Alteromonadales</taxon>
        <taxon>Alteromonadaceae</taxon>
        <taxon>Glaciecola</taxon>
    </lineage>
</organism>
<dbReference type="InterPro" id="IPR048341">
    <property type="entry name" value="DUF1285_N"/>
</dbReference>
<comment type="caution">
    <text evidence="3">The sequence shown here is derived from an EMBL/GenBank/DDBJ whole genome shotgun (WGS) entry which is preliminary data.</text>
</comment>
<dbReference type="Proteomes" id="UP001253545">
    <property type="component" value="Unassembled WGS sequence"/>
</dbReference>
<proteinExistence type="predicted"/>
<dbReference type="InterPro" id="IPR010707">
    <property type="entry name" value="DUF1285"/>
</dbReference>
<name>A0ABU2ZST9_9ALTE</name>
<evidence type="ECO:0000313" key="3">
    <source>
        <dbReference type="EMBL" id="MDT0595103.1"/>
    </source>
</evidence>
<evidence type="ECO:0000259" key="2">
    <source>
        <dbReference type="Pfam" id="PF21028"/>
    </source>
</evidence>
<dbReference type="Pfam" id="PF21028">
    <property type="entry name" value="DUF1285_C"/>
    <property type="match status" value="1"/>
</dbReference>
<evidence type="ECO:0000313" key="4">
    <source>
        <dbReference type="Proteomes" id="UP001253545"/>
    </source>
</evidence>
<dbReference type="Gene3D" id="3.10.540.10">
    <property type="entry name" value="duf1285 like domain"/>
    <property type="match status" value="1"/>
</dbReference>
<accession>A0ABU2ZST9</accession>
<protein>
    <submittedName>
        <fullName evidence="3">DUF1285 domain-containing protein</fullName>
    </submittedName>
</protein>
<dbReference type="Pfam" id="PF06938">
    <property type="entry name" value="DUF1285_N"/>
    <property type="match status" value="1"/>
</dbReference>
<dbReference type="PIRSF" id="PIRSF029557">
    <property type="entry name" value="UCP029557"/>
    <property type="match status" value="1"/>
</dbReference>
<evidence type="ECO:0000259" key="1">
    <source>
        <dbReference type="Pfam" id="PF06938"/>
    </source>
</evidence>
<dbReference type="RefSeq" id="WP_311368620.1">
    <property type="nucleotide sequence ID" value="NZ_JAVRHX010000002.1"/>
</dbReference>